<dbReference type="AlphaFoldDB" id="M1D1D8"/>
<accession>M1D1D8</accession>
<organism evidence="2 3">
    <name type="scientific">Solanum tuberosum</name>
    <name type="common">Potato</name>
    <dbReference type="NCBI Taxonomy" id="4113"/>
    <lineage>
        <taxon>Eukaryota</taxon>
        <taxon>Viridiplantae</taxon>
        <taxon>Streptophyta</taxon>
        <taxon>Embryophyta</taxon>
        <taxon>Tracheophyta</taxon>
        <taxon>Spermatophyta</taxon>
        <taxon>Magnoliopsida</taxon>
        <taxon>eudicotyledons</taxon>
        <taxon>Gunneridae</taxon>
        <taxon>Pentapetalae</taxon>
        <taxon>asterids</taxon>
        <taxon>lamiids</taxon>
        <taxon>Solanales</taxon>
        <taxon>Solanaceae</taxon>
        <taxon>Solanoideae</taxon>
        <taxon>Solaneae</taxon>
        <taxon>Solanum</taxon>
    </lineage>
</organism>
<reference evidence="2" key="2">
    <citation type="submission" date="2015-06" db="UniProtKB">
        <authorList>
            <consortium name="EnsemblPlants"/>
        </authorList>
    </citation>
    <scope>IDENTIFICATION</scope>
    <source>
        <strain evidence="2">DM1-3 516 R44</strain>
    </source>
</reference>
<reference evidence="3" key="1">
    <citation type="journal article" date="2011" name="Nature">
        <title>Genome sequence and analysis of the tuber crop potato.</title>
        <authorList>
            <consortium name="The Potato Genome Sequencing Consortium"/>
        </authorList>
    </citation>
    <scope>NUCLEOTIDE SEQUENCE [LARGE SCALE GENOMIC DNA]</scope>
    <source>
        <strain evidence="3">cv. DM1-3 516 R44</strain>
    </source>
</reference>
<proteinExistence type="predicted"/>
<dbReference type="HOGENOM" id="CLU_2311138_0_0_1"/>
<feature type="region of interest" description="Disordered" evidence="1">
    <location>
        <begin position="1"/>
        <end position="20"/>
    </location>
</feature>
<dbReference type="PaxDb" id="4113-PGSC0003DMT400079195"/>
<evidence type="ECO:0000313" key="2">
    <source>
        <dbReference type="EnsemblPlants" id="PGSC0003DMT400079195"/>
    </source>
</evidence>
<feature type="compositionally biased region" description="Polar residues" evidence="1">
    <location>
        <begin position="8"/>
        <end position="17"/>
    </location>
</feature>
<protein>
    <submittedName>
        <fullName evidence="2">Uncharacterized protein</fullName>
    </submittedName>
</protein>
<evidence type="ECO:0000313" key="3">
    <source>
        <dbReference type="Proteomes" id="UP000011115"/>
    </source>
</evidence>
<sequence>MEREQTQKPEPSANNVRDPTAHTGLLLLHVINPEITESATTPNSTKSTPPLLVFFFFLACEIQQSINVQKSHKIAEIQQPYQKENLNFEFKFFQSIRFPP</sequence>
<dbReference type="InParanoid" id="M1D1D8"/>
<keyword evidence="3" id="KW-1185">Reference proteome</keyword>
<dbReference type="Gramene" id="PGSC0003DMT400079195">
    <property type="protein sequence ID" value="PGSC0003DMT400079195"/>
    <property type="gene ID" value="PGSC0003DMG400030820"/>
</dbReference>
<name>M1D1D8_SOLTU</name>
<dbReference type="EnsemblPlants" id="PGSC0003DMT400079195">
    <property type="protein sequence ID" value="PGSC0003DMT400079195"/>
    <property type="gene ID" value="PGSC0003DMG400030820"/>
</dbReference>
<dbReference type="Proteomes" id="UP000011115">
    <property type="component" value="Unassembled WGS sequence"/>
</dbReference>
<evidence type="ECO:0000256" key="1">
    <source>
        <dbReference type="SAM" id="MobiDB-lite"/>
    </source>
</evidence>